<feature type="compositionally biased region" description="Polar residues" evidence="1">
    <location>
        <begin position="559"/>
        <end position="576"/>
    </location>
</feature>
<dbReference type="Proteomes" id="UP001281761">
    <property type="component" value="Unassembled WGS sequence"/>
</dbReference>
<feature type="compositionally biased region" description="Polar residues" evidence="1">
    <location>
        <begin position="1380"/>
        <end position="1393"/>
    </location>
</feature>
<feature type="compositionally biased region" description="Basic and acidic residues" evidence="1">
    <location>
        <begin position="1297"/>
        <end position="1307"/>
    </location>
</feature>
<gene>
    <name evidence="2" type="ORF">BLNAU_14602</name>
</gene>
<keyword evidence="3" id="KW-1185">Reference proteome</keyword>
<feature type="region of interest" description="Disordered" evidence="1">
    <location>
        <begin position="1785"/>
        <end position="1804"/>
    </location>
</feature>
<feature type="compositionally biased region" description="Low complexity" evidence="1">
    <location>
        <begin position="3107"/>
        <end position="3121"/>
    </location>
</feature>
<dbReference type="EMBL" id="JARBJD010000135">
    <property type="protein sequence ID" value="KAK2950484.1"/>
    <property type="molecule type" value="Genomic_DNA"/>
</dbReference>
<feature type="compositionally biased region" description="Low complexity" evidence="1">
    <location>
        <begin position="421"/>
        <end position="435"/>
    </location>
</feature>
<evidence type="ECO:0000313" key="2">
    <source>
        <dbReference type="EMBL" id="KAK2950484.1"/>
    </source>
</evidence>
<evidence type="ECO:0000313" key="3">
    <source>
        <dbReference type="Proteomes" id="UP001281761"/>
    </source>
</evidence>
<feature type="compositionally biased region" description="Low complexity" evidence="1">
    <location>
        <begin position="1410"/>
        <end position="1423"/>
    </location>
</feature>
<comment type="caution">
    <text evidence="2">The sequence shown here is derived from an EMBL/GenBank/DDBJ whole genome shotgun (WGS) entry which is preliminary data.</text>
</comment>
<sequence>MLASCLGSPDDLILQVVQLRSVRNACSVDRSTDLLINDTMVYHSVFPFVEIVSNEQSPSLRHSNELFVPSDEFLSTACMTVQSVTDHRQHFAPESMRQHVFKWTTSQSQKQSRSEHTSKSESSEHNGVPFGEQRRSKVVELKKNVIQPEEKGRTLQKHSQHLKHQKSSLAMSTLGFSPQHRLSSAFWKNVNTLASEKADKPPSLAHQYPPELKIKDKEKTDIGEKDLKIVSNVVTVMFNLLNTIGPFLIPETILLVHTVCLLAHSSPDTHGLVSSLLSRFIATFSTYYIFSTPALLLFVACTCQPFATKTELAKDNSYFGYTSHNPSPLSKTKTLSYRGTHHVQLSVFQELLEVGAMIGEEAINQGIIRSREDQFLSQLFAHFLTSKFSRSRTTTPTLHNRKETVSVQVNRKKRPINQQHSSPSPSATSIAAQPASTANTPTSLSLFPLNSPVQVSTTLSRVASRVSIPRIDHTSSFLIPELSLEPLEALIDTPHDFLLSTLRLVKPFLQSDPIQLQTALGQVVSVLAVIVPFLLVRSLLMITKVAQQQNKLERELQLPVSTPPSSEQLSPSDTSGMTQKRLQYLEMTNQDYNLATPTELAGIWEAIPFYLSSTPTLFGKRTPSFASLTKDSMISSSFIASSQNNDLPTVVLNGQTSFTIRFSRITSRFYARLAYSILHSSTKMIQRSLDLLATKGEFELGQHTHNSESQTTAPTIYFNTISNRTTLKPREDHLSVNAPAQSTFPRRPIGSPTFGSVRRLGSKVGSTIRKSEKYPLLATDTPRFISDYAAITLVSIIRIGVRVQEYDNHPAALEEAISDLWMIPQKDDFITQPDDTPTSLTSSTVQLVPVPQGSDSSLHPRLLFFATAMLRVAHYHQTQLGPYVYNFVPLFIKIGIASLSSYTFLSKQNDSVLSTKRKLSFETSTIQSLLTRFFSDSVSIPNSNFGDFLKKLLPIATAPIHTMFQVLKPTQFWPPVNMHSETVSFSLSQSIPHHSHTNSITSPFSVDSHIHTPRQYAFPVLRPSIFSPIFTKPHRRTPTKYTSHNYRTCPFCLGRKLNKQFCPFAVPPSNQPTSAAFQSSTQKYTAWSPRSNAFNSLLPILPQFQSPISPARHTRSLSFGAKSEMSFDLISQVPPSMDQASIINVSEHDATPKLMRSASTDSLSPLNFSRSKKNSPLFAELGDAPDSLSFKTQRPKTGLSSFSYTATPNEIYAGEAFSTPLNQDRFDANGNLLQTPQNTLNLRLNQQTTVKKVIFVSPELSSLVKPSTVKMLRRDAEKAHESSRLKRRASNVPAGQHDSDHHSDSSEPQRLPDPLHSPESSQGSPTERRRQKKKTKGNENVLEAFFINEFQDDSNKSSDSSTPSEPEESIEQRMNDEIMSVSTHPGSPSYSSLDDSDAEQNGKQERFFEVESFATSEESSSFSDNVTLNSPSKRDGVRIAIPSNDDQTMETEENFGLVDSVKNPPETQTKKRREKNSMKQLGTRIELYPDENFIFHPNNVNHDTIFTLTTVEHPLTFSFFLPSFTSLFLDQRQPISIDSFNHSLFAMNQLLDVCVRNIFRFPLFQNDVLSLVHRMFTSLSPFIRIFGVEVVGTLIHRLMFFLTTNTTRLSQLLEDQAGVALVESLHSSLLALFSTLRLIIRCNPYTDAKQTALILLHHFVEVWLSSGFSSSAIVQMEPADTQDTPINLTHSCSANYAELLRTLRERILTVIILSAGDLLASVDFPDDLIEPRYEWFVDPSKKTEENTESWGMFLFRATQEAFPLVQDGLDQLVATVKMSQGQTHIQTDSASEIEETMEQKYQPVKPSPYVPADKVIRSGLSILQLVAANHLHLLSASNTALVQKVLIRFLFLQNDPAKPTRDIPSLSTALAAVGLFNHVHEYAQKMSRLEVVSSLFGVEAAEYSDELSLSPQSIAHFAQSFTFARMLSLHLLSQLILSPSIELRTSALGTLSIILSSIRIDSLSSLQFFFALLDKLIRVIHSLWFELLNLSKDTAWSMIQPNDIPRTPTLGSLSQPQTPTPKSPQLKPNDDHKHIEFTITEIVKMIADVMHSQLPSLIVQSGLMEDAFVVGTEPAEGFSLTLTVCALILNLLLFGTTELSDAALHFSHVLLYKTAEILRALSKYTQPDVSAKTAQNKIRCASSFFSTLWKTFQLFIEVSVAGCHHRNTSLTTPSELHAQLNGIANSIDDLRMPFTTSIGPQQDETQKLAKFIQCPLCSLFPSKAASLLILISPLIPRAAPKPSIDLKHDQLCFVQDNNTFLSHNFQFKSSVLGSAALDADPSYFSSLITDTQIKPSQLSPTDISEIDSSATQLSMDTLSSLGLDISTEKAESMSESSVPPKSESLFAFHPLFTPFIHSMEHLLSHRYFHIQKPIVPALSLTLFGPLTTFSAVSSNASRIARIARTQNTNFVRTLFPTLNNNVFELNTHMYNTQALGINMDVAPDSTDDNSTSDDEEEFARLHTLRVTKDWHIDSGLYAISPADPQQHFACCTADSNAATQCEDSIRSLSFNTDLPTLIRSEDISRCLLILTVLFTTHSPFLVPFSSPASAVFVDSVTGHVGHRFVSPPSGPYLDSLMMPSTQAVDDEWYRSAPNQLAPDDINLDGTFASTAEPRTEIVKRYAVRLSPITVPPRTKQSDRLEMCMSWPYFVHPTLIGIHNFPPAPVSRSQPDAPELKTLISTPAKRIKLQLPFVHNQVLHSIAFLIPFLAHHHQDGEQSTVLLRHTVQSVWHLLHFSLLTLKQINDYLVFLHLPKADKSEETGPSSQQSQQFLKLQTQNRIQLFVSYLTAAKLVSAALQQCVLLIRPLLERKMIHSFLTLLLSLVRPLLHLSAFCPPLRHTVSSTFICFFSSILHPQSTFFASLPFELVTVLFHLLSIVVQTLTPSQHETGVDVFSHLELGISWEDDPAASLDTYLELLQKSIEEMSEGESFSLPPLPEIVFVDYVNFVEQFSQDPIAIEDTTSLADAEHTSVVIRAGCHVLLNKFNEQSTALAITGLTPSLFSQQLNTILTQLNTSFRVHLTSGQLPRSTSRSPHLTSHFTGTLSPTMHIHTDDLPLDIHSIILQRKNDAMNQLSVFDSSTTKKKDTQTFSISSKPAFTIVNSLVNQPTSSTQSGSESQQKQPEHPSKPIISGSLAMLTCSPMHTTAQQAAHDTDNSLSQRCLEGPLFFSSPTQTFTCIRWDEENTTEMWMNALARCFIPSASEFHLRMCECRVQLDDNTNTPPFQNTANTNLAKDGSLLLSVLQYHQDARFILNFALVSSILSGKLSPFRSLSNPFPSFLSVSPLLSLVRHILSKSFLSTSAIVPRRSLSSISSLLSLIRNTNLIPLKVSVSFSSDPNKPSAHAVIVSDSDLLSLLVVTPLLTNTSSFISAPPKPSLLISSQFSSQPSEVSANLLFSQSTFAFSFLSHVLSLPQNPFSAHFLANLNRFHSQTAFYTSQRTNEFVPESSL</sequence>
<feature type="compositionally biased region" description="Basic and acidic residues" evidence="1">
    <location>
        <begin position="112"/>
        <end position="124"/>
    </location>
</feature>
<organism evidence="2 3">
    <name type="scientific">Blattamonas nauphoetae</name>
    <dbReference type="NCBI Taxonomy" id="2049346"/>
    <lineage>
        <taxon>Eukaryota</taxon>
        <taxon>Metamonada</taxon>
        <taxon>Preaxostyla</taxon>
        <taxon>Oxymonadida</taxon>
        <taxon>Blattamonas</taxon>
    </lineage>
</organism>
<evidence type="ECO:0000256" key="1">
    <source>
        <dbReference type="SAM" id="MobiDB-lite"/>
    </source>
</evidence>
<proteinExistence type="predicted"/>
<feature type="region of interest" description="Disordered" evidence="1">
    <location>
        <begin position="102"/>
        <end position="134"/>
    </location>
</feature>
<feature type="region of interest" description="Disordered" evidence="1">
    <location>
        <begin position="404"/>
        <end position="435"/>
    </location>
</feature>
<feature type="region of interest" description="Disordered" evidence="1">
    <location>
        <begin position="2007"/>
        <end position="2030"/>
    </location>
</feature>
<feature type="compositionally biased region" description="Basic and acidic residues" evidence="1">
    <location>
        <begin position="1272"/>
        <end position="1284"/>
    </location>
</feature>
<feature type="compositionally biased region" description="Basic and acidic residues" evidence="1">
    <location>
        <begin position="1400"/>
        <end position="1409"/>
    </location>
</feature>
<feature type="region of interest" description="Disordered" evidence="1">
    <location>
        <begin position="556"/>
        <end position="576"/>
    </location>
</feature>
<name>A0ABQ9XI26_9EUKA</name>
<reference evidence="2 3" key="1">
    <citation type="journal article" date="2022" name="bioRxiv">
        <title>Genomics of Preaxostyla Flagellates Illuminates Evolutionary Transitions and the Path Towards Mitochondrial Loss.</title>
        <authorList>
            <person name="Novak L.V.F."/>
            <person name="Treitli S.C."/>
            <person name="Pyrih J."/>
            <person name="Halakuc P."/>
            <person name="Pipaliya S.V."/>
            <person name="Vacek V."/>
            <person name="Brzon O."/>
            <person name="Soukal P."/>
            <person name="Eme L."/>
            <person name="Dacks J.B."/>
            <person name="Karnkowska A."/>
            <person name="Elias M."/>
            <person name="Hampl V."/>
        </authorList>
    </citation>
    <scope>NUCLEOTIDE SEQUENCE [LARGE SCALE GENOMIC DNA]</scope>
    <source>
        <strain evidence="2">NAU3</strain>
        <tissue evidence="2">Gut</tissue>
    </source>
</reference>
<accession>A0ABQ9XI26</accession>
<feature type="region of interest" description="Disordered" evidence="1">
    <location>
        <begin position="3107"/>
        <end position="3131"/>
    </location>
</feature>
<feature type="region of interest" description="Disordered" evidence="1">
    <location>
        <begin position="1269"/>
        <end position="1437"/>
    </location>
</feature>
<protein>
    <submittedName>
        <fullName evidence="2">Uncharacterized protein</fullName>
    </submittedName>
</protein>